<dbReference type="GO" id="GO:0001664">
    <property type="term" value="F:G protein-coupled receptor binding"/>
    <property type="evidence" value="ECO:0000318"/>
    <property type="project" value="GO_Central"/>
</dbReference>
<evidence type="ECO:0000256" key="7">
    <source>
        <dbReference type="ARBA" id="ARBA00023224"/>
    </source>
</evidence>
<keyword evidence="3 9" id="KW-0479">Metal-binding</keyword>
<dbReference type="PRINTS" id="PR00318">
    <property type="entry name" value="GPROTEINA"/>
</dbReference>
<dbReference type="InterPro" id="IPR027417">
    <property type="entry name" value="P-loop_NTPase"/>
</dbReference>
<evidence type="ECO:0000313" key="12">
    <source>
        <dbReference type="RefSeq" id="XP_035675996.1"/>
    </source>
</evidence>
<comment type="function">
    <text evidence="10">Guanine nucleotide-binding proteins (G proteins) function as transducers in numerous signaling pathways controlled by G protein-coupled receptors (GPCRs).</text>
</comment>
<dbReference type="PROSITE" id="PS51882">
    <property type="entry name" value="G_ALPHA"/>
    <property type="match status" value="1"/>
</dbReference>
<dbReference type="RefSeq" id="XP_035675996.1">
    <property type="nucleotide sequence ID" value="XM_035820103.1"/>
</dbReference>
<dbReference type="Gene3D" id="3.40.50.300">
    <property type="entry name" value="P-loop containing nucleotide triphosphate hydrolases"/>
    <property type="match status" value="2"/>
</dbReference>
<dbReference type="GO" id="GO:0003924">
    <property type="term" value="F:GTPase activity"/>
    <property type="evidence" value="ECO:0000318"/>
    <property type="project" value="GO_Central"/>
</dbReference>
<evidence type="ECO:0000256" key="3">
    <source>
        <dbReference type="ARBA" id="ARBA00022723"/>
    </source>
</evidence>
<dbReference type="GO" id="GO:0007191">
    <property type="term" value="P:adenylate cyclase-activating dopamine receptor signaling pathway"/>
    <property type="evidence" value="ECO:0000318"/>
    <property type="project" value="GO_Central"/>
</dbReference>
<dbReference type="Proteomes" id="UP000001554">
    <property type="component" value="Chromosome 5"/>
</dbReference>
<keyword evidence="5 9" id="KW-0460">Magnesium</keyword>
<comment type="similarity">
    <text evidence="1 10">Belongs to the G-alpha family. G(s) subfamily.</text>
</comment>
<evidence type="ECO:0000256" key="10">
    <source>
        <dbReference type="RuleBase" id="RU369121"/>
    </source>
</evidence>
<dbReference type="FunFam" id="3.40.50.300:FF:006178">
    <property type="entry name" value="Guanine nucleotide-binding protein G(s) subunit alpha isoforms short"/>
    <property type="match status" value="1"/>
</dbReference>
<dbReference type="CDD" id="cd00066">
    <property type="entry name" value="G-alpha"/>
    <property type="match status" value="1"/>
</dbReference>
<dbReference type="Pfam" id="PF00503">
    <property type="entry name" value="G-alpha"/>
    <property type="match status" value="1"/>
</dbReference>
<dbReference type="GO" id="GO:0007606">
    <property type="term" value="P:sensory perception of chemical stimulus"/>
    <property type="evidence" value="ECO:0000318"/>
    <property type="project" value="GO_Central"/>
</dbReference>
<feature type="binding site" evidence="9">
    <location>
        <position position="194"/>
    </location>
    <ligand>
        <name>Mg(2+)</name>
        <dbReference type="ChEBI" id="CHEBI:18420"/>
    </ligand>
</feature>
<dbReference type="GO" id="GO:0046872">
    <property type="term" value="F:metal ion binding"/>
    <property type="evidence" value="ECO:0007669"/>
    <property type="project" value="UniProtKB-UniRule"/>
</dbReference>
<dbReference type="GO" id="GO:0005737">
    <property type="term" value="C:cytoplasm"/>
    <property type="evidence" value="ECO:0000318"/>
    <property type="project" value="GO_Central"/>
</dbReference>
<evidence type="ECO:0000256" key="2">
    <source>
        <dbReference type="ARBA" id="ARBA00011356"/>
    </source>
</evidence>
<dbReference type="OrthoDB" id="5817230at2759"/>
<evidence type="ECO:0000256" key="1">
    <source>
        <dbReference type="ARBA" id="ARBA00007172"/>
    </source>
</evidence>
<evidence type="ECO:0000313" key="11">
    <source>
        <dbReference type="Proteomes" id="UP000001554"/>
    </source>
</evidence>
<dbReference type="PANTHER" id="PTHR10218">
    <property type="entry name" value="GTP-BINDING PROTEIN ALPHA SUBUNIT"/>
    <property type="match status" value="1"/>
</dbReference>
<gene>
    <name evidence="12" type="primary">LOC118415459</name>
</gene>
<sequence length="270" mass="31794">MPMARCWGRYVQWYDGNKDLEKKQKRVNRKIEEQLKRDKKVYRKTNRLLLLGPEESGKSTILKQMKILHNNSFDEQERRQKIPDIKKNIRDAIVTITGAMSTLTPPVPLADHTLQARVDYIQDVATQPEFSYPPEFYENTELLWKDGGVQACYERSNEYHLIDCAQYFLDRVHVVKQPDYEPTDQDILRCRVLTSGIFETKFEANGIKFHMFDVGDQRGERRRWIEYFTDVPAIIFVVACSSYDMVLGEDPSQNRLREALDLFESIWNNS</sequence>
<keyword evidence="4 8" id="KW-0547">Nucleotide-binding</keyword>
<evidence type="ECO:0000256" key="6">
    <source>
        <dbReference type="ARBA" id="ARBA00023134"/>
    </source>
</evidence>
<dbReference type="GeneID" id="118415459"/>
<dbReference type="PRINTS" id="PR00443">
    <property type="entry name" value="GPROTEINAS"/>
</dbReference>
<reference evidence="11" key="1">
    <citation type="journal article" date="2020" name="Nat. Ecol. Evol.">
        <title>Deeply conserved synteny resolves early events in vertebrate evolution.</title>
        <authorList>
            <person name="Simakov O."/>
            <person name="Marletaz F."/>
            <person name="Yue J.X."/>
            <person name="O'Connell B."/>
            <person name="Jenkins J."/>
            <person name="Brandt A."/>
            <person name="Calef R."/>
            <person name="Tung C.H."/>
            <person name="Huang T.K."/>
            <person name="Schmutz J."/>
            <person name="Satoh N."/>
            <person name="Yu J.K."/>
            <person name="Putnam N.H."/>
            <person name="Green R.E."/>
            <person name="Rokhsar D.S."/>
        </authorList>
    </citation>
    <scope>NUCLEOTIDE SEQUENCE [LARGE SCALE GENOMIC DNA]</scope>
    <source>
        <strain evidence="11">S238N-H82</strain>
    </source>
</reference>
<feature type="binding site" evidence="8">
    <location>
        <begin position="188"/>
        <end position="194"/>
    </location>
    <ligand>
        <name>GTP</name>
        <dbReference type="ChEBI" id="CHEBI:37565"/>
    </ligand>
</feature>
<reference evidence="12" key="2">
    <citation type="submission" date="2025-08" db="UniProtKB">
        <authorList>
            <consortium name="RefSeq"/>
        </authorList>
    </citation>
    <scope>IDENTIFICATION</scope>
    <source>
        <strain evidence="12">S238N-H82</strain>
        <tissue evidence="12">Testes</tissue>
    </source>
</reference>
<dbReference type="PANTHER" id="PTHR10218:SF212">
    <property type="entry name" value="G PROTEIN ALPHA S SUBUNIT"/>
    <property type="match status" value="1"/>
</dbReference>
<dbReference type="KEGG" id="bfo:118415459"/>
<accession>A0A9J7MQJ9</accession>
<comment type="subunit">
    <text evidence="2 10">G proteins are composed of 3 units; alpha, beta and gamma. The alpha chain contains the guanine nucleotide binding site.</text>
</comment>
<dbReference type="GO" id="GO:0005834">
    <property type="term" value="C:heterotrimeric G-protein complex"/>
    <property type="evidence" value="ECO:0000318"/>
    <property type="project" value="GO_Central"/>
</dbReference>
<dbReference type="SMART" id="SM00275">
    <property type="entry name" value="G_alpha"/>
    <property type="match status" value="1"/>
</dbReference>
<feature type="binding site" evidence="8">
    <location>
        <begin position="55"/>
        <end position="60"/>
    </location>
    <ligand>
        <name>GTP</name>
        <dbReference type="ChEBI" id="CHEBI:37565"/>
    </ligand>
</feature>
<dbReference type="InterPro" id="IPR001019">
    <property type="entry name" value="Gprotein_alpha_su"/>
</dbReference>
<evidence type="ECO:0000256" key="5">
    <source>
        <dbReference type="ARBA" id="ARBA00022842"/>
    </source>
</evidence>
<dbReference type="SUPFAM" id="SSF47895">
    <property type="entry name" value="Transducin (alpha subunit), insertion domain"/>
    <property type="match status" value="1"/>
</dbReference>
<evidence type="ECO:0000256" key="8">
    <source>
        <dbReference type="PIRSR" id="PIRSR601019-1"/>
    </source>
</evidence>
<name>A0A9J7MQJ9_BRAFL</name>
<protein>
    <recommendedName>
        <fullName evidence="10">Guanine nucleotide-binding protein G(s) subunit alpha</fullName>
    </recommendedName>
    <alternativeName>
        <fullName evidence="10">Adenylate cyclase-stimulating G alpha protein</fullName>
    </alternativeName>
</protein>
<comment type="subcellular location">
    <subcellularLocation>
        <location evidence="10">Cell membrane</location>
    </subcellularLocation>
</comment>
<dbReference type="GO" id="GO:0005525">
    <property type="term" value="F:GTP binding"/>
    <property type="evidence" value="ECO:0007669"/>
    <property type="project" value="UniProtKB-UniRule"/>
</dbReference>
<keyword evidence="6 8" id="KW-0342">GTP-binding</keyword>
<keyword evidence="11" id="KW-1185">Reference proteome</keyword>
<dbReference type="AlphaFoldDB" id="A0A9J7MQJ9"/>
<keyword evidence="10" id="KW-1003">Cell membrane</keyword>
<organism evidence="11 12">
    <name type="scientific">Branchiostoma floridae</name>
    <name type="common">Florida lancelet</name>
    <name type="synonym">Amphioxus</name>
    <dbReference type="NCBI Taxonomy" id="7739"/>
    <lineage>
        <taxon>Eukaryota</taxon>
        <taxon>Metazoa</taxon>
        <taxon>Chordata</taxon>
        <taxon>Cephalochordata</taxon>
        <taxon>Leptocardii</taxon>
        <taxon>Amphioxiformes</taxon>
        <taxon>Branchiostomatidae</taxon>
        <taxon>Branchiostoma</taxon>
    </lineage>
</organism>
<dbReference type="InterPro" id="IPR000367">
    <property type="entry name" value="Gprotein_alpha_S"/>
</dbReference>
<dbReference type="GO" id="GO:0031683">
    <property type="term" value="F:G-protein beta/gamma-subunit complex binding"/>
    <property type="evidence" value="ECO:0000318"/>
    <property type="project" value="GO_Central"/>
</dbReference>
<evidence type="ECO:0000256" key="9">
    <source>
        <dbReference type="PIRSR" id="PIRSR601019-2"/>
    </source>
</evidence>
<dbReference type="SUPFAM" id="SSF52540">
    <property type="entry name" value="P-loop containing nucleoside triphosphate hydrolases"/>
    <property type="match status" value="1"/>
</dbReference>
<keyword evidence="7 10" id="KW-0807">Transducer</keyword>
<keyword evidence="10" id="KW-0472">Membrane</keyword>
<feature type="binding site" evidence="9">
    <location>
        <position position="59"/>
    </location>
    <ligand>
        <name>Mg(2+)</name>
        <dbReference type="ChEBI" id="CHEBI:18420"/>
    </ligand>
</feature>
<proteinExistence type="inferred from homology"/>
<evidence type="ECO:0000256" key="4">
    <source>
        <dbReference type="ARBA" id="ARBA00022741"/>
    </source>
</evidence>
<feature type="binding site" evidence="8">
    <location>
        <begin position="213"/>
        <end position="217"/>
    </location>
    <ligand>
        <name>GTP</name>
        <dbReference type="ChEBI" id="CHEBI:37565"/>
    </ligand>
</feature>
<dbReference type="InterPro" id="IPR011025">
    <property type="entry name" value="GproteinA_insert"/>
</dbReference>
<dbReference type="OMA" id="TEFYDHT"/>